<dbReference type="AlphaFoldDB" id="B6EIQ6"/>
<sequence>MSVISVYQADLEFALRGAGFTSRKINMFLKAFNKETVSQGVICSLDSQRAMLVNVNGTEQGLCLSDFITAWWSFWVVVFDTTNNPDLEQQSLGAIRALFFISSSCRSVAQQSMMQTWWRDFEPEHGSPMLESI</sequence>
<dbReference type="eggNOG" id="ENOG5031FZF">
    <property type="taxonomic scope" value="Bacteria"/>
</dbReference>
<keyword evidence="2" id="KW-1185">Reference proteome</keyword>
<dbReference type="Proteomes" id="UP000001730">
    <property type="component" value="Chromosome 1"/>
</dbReference>
<dbReference type="KEGG" id="vsa:VSAL_I1015"/>
<reference evidence="1 2" key="1">
    <citation type="journal article" date="2008" name="BMC Genomics">
        <title>The genome sequence of the fish pathogen Aliivibrio salmonicida strain LFI1238 shows extensive evidence of gene decay.</title>
        <authorList>
            <person name="Hjerde E."/>
            <person name="Lorentzen M.S."/>
            <person name="Holden M.T."/>
            <person name="Seeger K."/>
            <person name="Paulsen S."/>
            <person name="Bason N."/>
            <person name="Churcher C."/>
            <person name="Harris D."/>
            <person name="Norbertczak H."/>
            <person name="Quail M.A."/>
            <person name="Sanders S."/>
            <person name="Thurston S."/>
            <person name="Parkhill J."/>
            <person name="Willassen N.P."/>
            <person name="Thomson N.R."/>
        </authorList>
    </citation>
    <scope>NUCLEOTIDE SEQUENCE [LARGE SCALE GENOMIC DNA]</scope>
    <source>
        <strain evidence="1 2">LFI1238</strain>
    </source>
</reference>
<name>B6EIQ6_ALISL</name>
<gene>
    <name evidence="1" type="ordered locus">VSAL_I1015</name>
</gene>
<evidence type="ECO:0000313" key="2">
    <source>
        <dbReference type="Proteomes" id="UP000001730"/>
    </source>
</evidence>
<dbReference type="RefSeq" id="WP_012549774.1">
    <property type="nucleotide sequence ID" value="NC_011312.1"/>
</dbReference>
<organism evidence="1 2">
    <name type="scientific">Aliivibrio salmonicida (strain LFI1238)</name>
    <name type="common">Vibrio salmonicida (strain LFI1238)</name>
    <dbReference type="NCBI Taxonomy" id="316275"/>
    <lineage>
        <taxon>Bacteria</taxon>
        <taxon>Pseudomonadati</taxon>
        <taxon>Pseudomonadota</taxon>
        <taxon>Gammaproteobacteria</taxon>
        <taxon>Vibrionales</taxon>
        <taxon>Vibrionaceae</taxon>
        <taxon>Aliivibrio</taxon>
    </lineage>
</organism>
<proteinExistence type="predicted"/>
<dbReference type="HOGENOM" id="CLU_2002948_0_0_6"/>
<evidence type="ECO:0000313" key="1">
    <source>
        <dbReference type="EMBL" id="CAQ78700.1"/>
    </source>
</evidence>
<accession>B6EIQ6</accession>
<protein>
    <submittedName>
        <fullName evidence="1">Uncharacterized protein</fullName>
    </submittedName>
</protein>
<dbReference type="EMBL" id="FM178379">
    <property type="protein sequence ID" value="CAQ78700.1"/>
    <property type="molecule type" value="Genomic_DNA"/>
</dbReference>